<evidence type="ECO:0000256" key="1">
    <source>
        <dbReference type="SAM" id="MobiDB-lite"/>
    </source>
</evidence>
<evidence type="ECO:0000313" key="2">
    <source>
        <dbReference type="EMBL" id="CBK22202.2"/>
    </source>
</evidence>
<dbReference type="Proteomes" id="UP000008312">
    <property type="component" value="Unassembled WGS sequence"/>
</dbReference>
<gene>
    <name evidence="2" type="ORF">GSBLH_T00002252001</name>
</gene>
<name>D8M2A7_BLAHO</name>
<reference evidence="2" key="1">
    <citation type="submission" date="2010-02" db="EMBL/GenBank/DDBJ databases">
        <title>Sequencing and annotation of the Blastocystis hominis genome.</title>
        <authorList>
            <person name="Wincker P."/>
        </authorList>
    </citation>
    <scope>NUCLEOTIDE SEQUENCE</scope>
    <source>
        <strain evidence="2">Singapore isolate B</strain>
    </source>
</reference>
<dbReference type="AlphaFoldDB" id="D8M2A7"/>
<accession>D8M2A7</accession>
<dbReference type="OrthoDB" id="63005at2759"/>
<sequence>MAFAFNPNTSASGTMGFKLVSEEGTDMSFVLHIEKGENGKIAYGTFGKPDDADLLLTVSPEDFLNVYSGNASVSMITRMIFRGRISVRNYDLNGVSHFLNSFEFSSQKWIDFYKWQDEQKRKQTQESEDSKSFTRFCKGLKALCYINAKCGNPLCFPWSFIEDPFFYRFIQSCNSPAVSSSSSSSSLCIPFSDSIISLFSSLDFASLEAFLFPFPRNKLDFASQFNPQSTSSPDSSSSSSTNTATDSSSSSAFSPSVHFFPFPHYSGFQDRAASFFDLSDGHPSMYQWDDFAFTLQNQSYTSLLYKLLVRFFLSLVHS</sequence>
<dbReference type="RefSeq" id="XP_012896250.1">
    <property type="nucleotide sequence ID" value="XM_013040796.1"/>
</dbReference>
<evidence type="ECO:0000313" key="3">
    <source>
        <dbReference type="Proteomes" id="UP000008312"/>
    </source>
</evidence>
<protein>
    <submittedName>
        <fullName evidence="2">Uncharacterized protein</fullName>
    </submittedName>
</protein>
<keyword evidence="3" id="KW-1185">Reference proteome</keyword>
<dbReference type="GeneID" id="24919445"/>
<feature type="compositionally biased region" description="Low complexity" evidence="1">
    <location>
        <begin position="229"/>
        <end position="253"/>
    </location>
</feature>
<dbReference type="EMBL" id="FN668648">
    <property type="protein sequence ID" value="CBK22202.2"/>
    <property type="molecule type" value="Genomic_DNA"/>
</dbReference>
<organism evidence="2">
    <name type="scientific">Blastocystis hominis</name>
    <dbReference type="NCBI Taxonomy" id="12968"/>
    <lineage>
        <taxon>Eukaryota</taxon>
        <taxon>Sar</taxon>
        <taxon>Stramenopiles</taxon>
        <taxon>Bigyra</taxon>
        <taxon>Opalozoa</taxon>
        <taxon>Opalinata</taxon>
        <taxon>Blastocystidae</taxon>
        <taxon>Blastocystis</taxon>
    </lineage>
</organism>
<dbReference type="InParanoid" id="D8M2A7"/>
<feature type="region of interest" description="Disordered" evidence="1">
    <location>
        <begin position="225"/>
        <end position="253"/>
    </location>
</feature>
<proteinExistence type="predicted"/>